<accession>A0ABN3UF76</accession>
<comment type="caution">
    <text evidence="2">The sequence shown here is derived from an EMBL/GenBank/DDBJ whole genome shotgun (WGS) entry which is preliminary data.</text>
</comment>
<dbReference type="InterPro" id="IPR011008">
    <property type="entry name" value="Dimeric_a/b-barrel"/>
</dbReference>
<gene>
    <name evidence="2" type="ORF">GCM10010439_47460</name>
</gene>
<feature type="domain" description="DUF3291" evidence="1">
    <location>
        <begin position="3"/>
        <end position="138"/>
    </location>
</feature>
<dbReference type="SUPFAM" id="SSF54909">
    <property type="entry name" value="Dimeric alpha+beta barrel"/>
    <property type="match status" value="1"/>
</dbReference>
<protein>
    <submittedName>
        <fullName evidence="2">DUF3291 domain-containing protein</fullName>
    </submittedName>
</protein>
<dbReference type="RefSeq" id="WP_344452893.1">
    <property type="nucleotide sequence ID" value="NZ_BAAATZ010000020.1"/>
</dbReference>
<proteinExistence type="predicted"/>
<evidence type="ECO:0000313" key="3">
    <source>
        <dbReference type="Proteomes" id="UP001501842"/>
    </source>
</evidence>
<dbReference type="EMBL" id="BAAATZ010000020">
    <property type="protein sequence ID" value="GAA2731614.1"/>
    <property type="molecule type" value="Genomic_DNA"/>
</dbReference>
<evidence type="ECO:0000259" key="1">
    <source>
        <dbReference type="Pfam" id="PF11695"/>
    </source>
</evidence>
<organism evidence="2 3">
    <name type="scientific">Actinocorallia aurantiaca</name>
    <dbReference type="NCBI Taxonomy" id="46204"/>
    <lineage>
        <taxon>Bacteria</taxon>
        <taxon>Bacillati</taxon>
        <taxon>Actinomycetota</taxon>
        <taxon>Actinomycetes</taxon>
        <taxon>Streptosporangiales</taxon>
        <taxon>Thermomonosporaceae</taxon>
        <taxon>Actinocorallia</taxon>
    </lineage>
</organism>
<dbReference type="Proteomes" id="UP001501842">
    <property type="component" value="Unassembled WGS sequence"/>
</dbReference>
<evidence type="ECO:0000313" key="2">
    <source>
        <dbReference type="EMBL" id="GAA2731614.1"/>
    </source>
</evidence>
<keyword evidence="3" id="KW-1185">Reference proteome</keyword>
<reference evidence="2 3" key="1">
    <citation type="journal article" date="2019" name="Int. J. Syst. Evol. Microbiol.">
        <title>The Global Catalogue of Microorganisms (GCM) 10K type strain sequencing project: providing services to taxonomists for standard genome sequencing and annotation.</title>
        <authorList>
            <consortium name="The Broad Institute Genomics Platform"/>
            <consortium name="The Broad Institute Genome Sequencing Center for Infectious Disease"/>
            <person name="Wu L."/>
            <person name="Ma J."/>
        </authorList>
    </citation>
    <scope>NUCLEOTIDE SEQUENCE [LARGE SCALE GENOMIC DNA]</scope>
    <source>
        <strain evidence="2 3">JCM 8201</strain>
    </source>
</reference>
<dbReference type="Pfam" id="PF11695">
    <property type="entry name" value="DUF3291"/>
    <property type="match status" value="1"/>
</dbReference>
<name>A0ABN3UF76_9ACTN</name>
<sequence>MHLAQFNLARLRAPLDDPATEGFTANLDRINHLADASPGFVWRLVEKDDAVFNPFEDEMVIVTMSVWESHQALFDFTYRTTHLEFLRGRRQWFEHTEEQTVVLWWVPEGHRPTVQEGRERLELLRAEGPGPKAFTFRERFEPEPAR</sequence>
<dbReference type="InterPro" id="IPR021708">
    <property type="entry name" value="DUF3291"/>
</dbReference>